<organism evidence="2 3">
    <name type="scientific">Sphingomonas mollis</name>
    <dbReference type="NCBI Taxonomy" id="2795726"/>
    <lineage>
        <taxon>Bacteria</taxon>
        <taxon>Pseudomonadati</taxon>
        <taxon>Pseudomonadota</taxon>
        <taxon>Alphaproteobacteria</taxon>
        <taxon>Sphingomonadales</taxon>
        <taxon>Sphingomonadaceae</taxon>
        <taxon>Sphingomonas</taxon>
    </lineage>
</organism>
<comment type="caution">
    <text evidence="2">The sequence shown here is derived from an EMBL/GenBank/DDBJ whole genome shotgun (WGS) entry which is preliminary data.</text>
</comment>
<name>A0ABS0XRS7_9SPHN</name>
<feature type="domain" description="AsmA" evidence="1">
    <location>
        <begin position="6"/>
        <end position="152"/>
    </location>
</feature>
<protein>
    <submittedName>
        <fullName evidence="2">AsmA family protein</fullName>
    </submittedName>
</protein>
<accession>A0ABS0XRS7</accession>
<dbReference type="InterPro" id="IPR007844">
    <property type="entry name" value="AsmA"/>
</dbReference>
<dbReference type="PANTHER" id="PTHR30441:SF4">
    <property type="entry name" value="PROTEIN ASMA"/>
    <property type="match status" value="1"/>
</dbReference>
<dbReference type="InterPro" id="IPR052894">
    <property type="entry name" value="AsmA-related"/>
</dbReference>
<gene>
    <name evidence="2" type="ORF">JAO74_13175</name>
</gene>
<reference evidence="3" key="1">
    <citation type="submission" date="2020-12" db="EMBL/GenBank/DDBJ databases">
        <title>Hymenobacter sp.</title>
        <authorList>
            <person name="Kim M.K."/>
        </authorList>
    </citation>
    <scope>NUCLEOTIDE SEQUENCE [LARGE SCALE GENOMIC DNA]</scope>
    <source>
        <strain evidence="3">BT553</strain>
    </source>
</reference>
<dbReference type="Proteomes" id="UP000640426">
    <property type="component" value="Unassembled WGS sequence"/>
</dbReference>
<dbReference type="PANTHER" id="PTHR30441">
    <property type="entry name" value="DUF748 DOMAIN-CONTAINING PROTEIN"/>
    <property type="match status" value="1"/>
</dbReference>
<dbReference type="EMBL" id="JAELXS010000007">
    <property type="protein sequence ID" value="MBJ6122744.1"/>
    <property type="molecule type" value="Genomic_DNA"/>
</dbReference>
<sequence length="601" mass="63039">MAAVAAIVAVLLLILAAFPWGILRGIVEREATERFGRPVSIGAVERVDHIGFTPTIAIRNVRIAQADWVGPGDFARIDAVTVSFPVWPLLTGDFRPHDVVADGLRLALARDAQGRTNWGRPGKQESGGGSTDLGALTVRNAVISYADAKQDRQVTVAVAADPVGGLRVKGRGRINAVPVALTVTGPAPVAGKPWPFTATIDGNGLAMRTTGTMDRPLDTDAMTLDVTARATDLKLIDAVIEAGLFRTRPVALHAQVRRDPDTWTITGLHGTIGRSDIAGHLAVKKVDGRSKIDGAITSRAFDFADLTSAEGRAEAAALERRIGPRLVPNTRIDIGKIQNTDGRLSFRVGRIIGANSPPIVSMAGTLVMDHRLLTLAPLRLSLAQGRVTGRAVVDQRRGQRSPTLTLDLRLADGEVGAFAAGGQFTGRLAARVRLAGVGDTIRDAVGRSDGSVGFVVVNGRLPARYAAALGFDAGRALLAGSSDRTALRCLVTRLSMHGGTGRADPLLIDTAVSQLTGTGTVSFPDERLAFVLRGAPKQSVLLRIPGSATVGGTLQNPALSVPPQVKSVGNIFKAIGNRITGHSGPVATDADCRSLTARALR</sequence>
<keyword evidence="3" id="KW-1185">Reference proteome</keyword>
<feature type="domain" description="AsmA" evidence="1">
    <location>
        <begin position="266"/>
        <end position="483"/>
    </location>
</feature>
<evidence type="ECO:0000313" key="3">
    <source>
        <dbReference type="Proteomes" id="UP000640426"/>
    </source>
</evidence>
<proteinExistence type="predicted"/>
<evidence type="ECO:0000313" key="2">
    <source>
        <dbReference type="EMBL" id="MBJ6122744.1"/>
    </source>
</evidence>
<evidence type="ECO:0000259" key="1">
    <source>
        <dbReference type="Pfam" id="PF05170"/>
    </source>
</evidence>
<dbReference type="Pfam" id="PF05170">
    <property type="entry name" value="AsmA"/>
    <property type="match status" value="2"/>
</dbReference>